<gene>
    <name evidence="9" type="ORF">N0F65_007949</name>
</gene>
<feature type="transmembrane region" description="Helical" evidence="8">
    <location>
        <begin position="143"/>
        <end position="170"/>
    </location>
</feature>
<feature type="transmembrane region" description="Helical" evidence="8">
    <location>
        <begin position="111"/>
        <end position="131"/>
    </location>
</feature>
<feature type="compositionally biased region" description="Basic and acidic residues" evidence="7">
    <location>
        <begin position="1"/>
        <end position="21"/>
    </location>
</feature>
<evidence type="ECO:0000256" key="3">
    <source>
        <dbReference type="ARBA" id="ARBA00022448"/>
    </source>
</evidence>
<comment type="subcellular location">
    <subcellularLocation>
        <location evidence="1">Membrane</location>
        <topology evidence="1">Multi-pass membrane protein</topology>
    </subcellularLocation>
</comment>
<feature type="transmembrane region" description="Helical" evidence="8">
    <location>
        <begin position="77"/>
        <end position="99"/>
    </location>
</feature>
<dbReference type="InterPro" id="IPR002259">
    <property type="entry name" value="Eqnu_transpt"/>
</dbReference>
<evidence type="ECO:0000256" key="6">
    <source>
        <dbReference type="ARBA" id="ARBA00023136"/>
    </source>
</evidence>
<feature type="transmembrane region" description="Helical" evidence="8">
    <location>
        <begin position="40"/>
        <end position="57"/>
    </location>
</feature>
<keyword evidence="3" id="KW-0813">Transport</keyword>
<dbReference type="SUPFAM" id="SSF103473">
    <property type="entry name" value="MFS general substrate transporter"/>
    <property type="match status" value="1"/>
</dbReference>
<dbReference type="EMBL" id="DAKRPA010000332">
    <property type="protein sequence ID" value="DAZ93249.1"/>
    <property type="molecule type" value="Genomic_DNA"/>
</dbReference>
<sequence>MHSPHKQDKLLTDDNKSHLEEGQDGMPQEIWEDMKANERFIYYSLMFLNGSVMWAYYSCLSAQDFYKIKFEGSGVNFEFLTTMVTAWPMVVGHIIQMLFAIDKKFGQQRRVVLGFLIFMAMAICIMAISAIKWDTDSSKATGAWLVLTCFAIIGGANSLAEATFYMLAALFPVEKFTNGVQIGNVSAGIINITVNTLIRLVVGGVHQTSNSASTSFYIFFTLFVMVCVVAIVLYRRLVNLPCIRFLLERNEEATKANGLATQSIGATISNLVRIFTLIWVPAIAQFIVFFVSLAVFPGFGCSGVNTHLGKFGDVPPTSINWYCAPGIIGAYNYGDFFGRIICTAAVYKIFTMKVSFTLTLVRLAYLPLMLMGVAGTSLYVFGGSSTGSVIYNIIMTLTIGFSNGLLCTVTMGVAPRLVGPDDRESAGAIMVLFLFLGIASGATFGNEISTKHYFGL</sequence>
<protein>
    <submittedName>
        <fullName evidence="9">Uncharacterized protein</fullName>
    </submittedName>
</protein>
<reference evidence="9" key="2">
    <citation type="journal article" date="2023" name="Microbiol Resour">
        <title>Decontamination and Annotation of the Draft Genome Sequence of the Oomycete Lagenidium giganteum ARSEF 373.</title>
        <authorList>
            <person name="Morgan W.R."/>
            <person name="Tartar A."/>
        </authorList>
    </citation>
    <scope>NUCLEOTIDE SEQUENCE</scope>
    <source>
        <strain evidence="9">ARSEF 373</strain>
    </source>
</reference>
<dbReference type="GO" id="GO:0005337">
    <property type="term" value="F:nucleoside transmembrane transporter activity"/>
    <property type="evidence" value="ECO:0007669"/>
    <property type="project" value="InterPro"/>
</dbReference>
<evidence type="ECO:0000256" key="8">
    <source>
        <dbReference type="SAM" id="Phobius"/>
    </source>
</evidence>
<reference evidence="9" key="1">
    <citation type="submission" date="2022-11" db="EMBL/GenBank/DDBJ databases">
        <authorList>
            <person name="Morgan W.R."/>
            <person name="Tartar A."/>
        </authorList>
    </citation>
    <scope>NUCLEOTIDE SEQUENCE</scope>
    <source>
        <strain evidence="9">ARSEF 373</strain>
    </source>
</reference>
<dbReference type="PRINTS" id="PR01130">
    <property type="entry name" value="DERENTRNSPRT"/>
</dbReference>
<evidence type="ECO:0000256" key="1">
    <source>
        <dbReference type="ARBA" id="ARBA00004141"/>
    </source>
</evidence>
<evidence type="ECO:0000256" key="4">
    <source>
        <dbReference type="ARBA" id="ARBA00022692"/>
    </source>
</evidence>
<dbReference type="PANTHER" id="PTHR10332:SF10">
    <property type="entry name" value="EQUILIBRATIVE NUCLEOSIDE TRANSPORTER 4"/>
    <property type="match status" value="1"/>
</dbReference>
<evidence type="ECO:0000256" key="2">
    <source>
        <dbReference type="ARBA" id="ARBA00007965"/>
    </source>
</evidence>
<comment type="caution">
    <text evidence="9">The sequence shown here is derived from an EMBL/GenBank/DDBJ whole genome shotgun (WGS) entry which is preliminary data.</text>
</comment>
<feature type="transmembrane region" description="Helical" evidence="8">
    <location>
        <begin position="426"/>
        <end position="444"/>
    </location>
</feature>
<feature type="transmembrane region" description="Helical" evidence="8">
    <location>
        <begin position="182"/>
        <end position="202"/>
    </location>
</feature>
<dbReference type="AlphaFoldDB" id="A0AAV2YIU9"/>
<evidence type="ECO:0000256" key="5">
    <source>
        <dbReference type="ARBA" id="ARBA00022989"/>
    </source>
</evidence>
<evidence type="ECO:0000313" key="10">
    <source>
        <dbReference type="Proteomes" id="UP001146120"/>
    </source>
</evidence>
<evidence type="ECO:0000256" key="7">
    <source>
        <dbReference type="SAM" id="MobiDB-lite"/>
    </source>
</evidence>
<name>A0AAV2YIU9_9STRA</name>
<accession>A0AAV2YIU9</accession>
<evidence type="ECO:0000313" key="9">
    <source>
        <dbReference type="EMBL" id="DAZ93249.1"/>
    </source>
</evidence>
<comment type="similarity">
    <text evidence="2">Belongs to the SLC29A/ENT transporter (TC 2.A.57) family.</text>
</comment>
<feature type="transmembrane region" description="Helical" evidence="8">
    <location>
        <begin position="277"/>
        <end position="299"/>
    </location>
</feature>
<dbReference type="Proteomes" id="UP001146120">
    <property type="component" value="Unassembled WGS sequence"/>
</dbReference>
<feature type="transmembrane region" description="Helical" evidence="8">
    <location>
        <begin position="363"/>
        <end position="383"/>
    </location>
</feature>
<dbReference type="Gene3D" id="1.20.1250.20">
    <property type="entry name" value="MFS general substrate transporter like domains"/>
    <property type="match status" value="1"/>
</dbReference>
<keyword evidence="6 8" id="KW-0472">Membrane</keyword>
<feature type="region of interest" description="Disordered" evidence="7">
    <location>
        <begin position="1"/>
        <end position="22"/>
    </location>
</feature>
<proteinExistence type="inferred from homology"/>
<feature type="transmembrane region" description="Helical" evidence="8">
    <location>
        <begin position="214"/>
        <end position="234"/>
    </location>
</feature>
<dbReference type="PANTHER" id="PTHR10332">
    <property type="entry name" value="EQUILIBRATIVE NUCLEOSIDE TRANSPORTER"/>
    <property type="match status" value="1"/>
</dbReference>
<dbReference type="GO" id="GO:0005886">
    <property type="term" value="C:plasma membrane"/>
    <property type="evidence" value="ECO:0007669"/>
    <property type="project" value="TreeGrafter"/>
</dbReference>
<keyword evidence="5 8" id="KW-1133">Transmembrane helix</keyword>
<dbReference type="InterPro" id="IPR036259">
    <property type="entry name" value="MFS_trans_sf"/>
</dbReference>
<organism evidence="9 10">
    <name type="scientific">Lagenidium giganteum</name>
    <dbReference type="NCBI Taxonomy" id="4803"/>
    <lineage>
        <taxon>Eukaryota</taxon>
        <taxon>Sar</taxon>
        <taxon>Stramenopiles</taxon>
        <taxon>Oomycota</taxon>
        <taxon>Peronosporomycetes</taxon>
        <taxon>Pythiales</taxon>
        <taxon>Pythiaceae</taxon>
    </lineage>
</organism>
<keyword evidence="4 8" id="KW-0812">Transmembrane</keyword>
<feature type="transmembrane region" description="Helical" evidence="8">
    <location>
        <begin position="389"/>
        <end position="414"/>
    </location>
</feature>
<keyword evidence="10" id="KW-1185">Reference proteome</keyword>
<dbReference type="Pfam" id="PF01733">
    <property type="entry name" value="Nucleoside_tran"/>
    <property type="match status" value="1"/>
</dbReference>